<evidence type="ECO:0000256" key="2">
    <source>
        <dbReference type="ARBA" id="ARBA00006824"/>
    </source>
</evidence>
<evidence type="ECO:0000256" key="3">
    <source>
        <dbReference type="ARBA" id="ARBA00022692"/>
    </source>
</evidence>
<evidence type="ECO:0000256" key="7">
    <source>
        <dbReference type="SAM" id="MobiDB-lite"/>
    </source>
</evidence>
<accession>A0A2Z7CAW3</accession>
<keyword evidence="9" id="KW-1185">Reference proteome</keyword>
<feature type="transmembrane region" description="Helical" evidence="6">
    <location>
        <begin position="185"/>
        <end position="206"/>
    </location>
</feature>
<dbReference type="GO" id="GO:0016020">
    <property type="term" value="C:membrane"/>
    <property type="evidence" value="ECO:0007669"/>
    <property type="project" value="UniProtKB-SubCell"/>
</dbReference>
<gene>
    <name evidence="8" type="ORF">F511_07966</name>
</gene>
<name>A0A2Z7CAW3_9LAMI</name>
<dbReference type="Pfam" id="PF04117">
    <property type="entry name" value="Mpv17_PMP22"/>
    <property type="match status" value="1"/>
</dbReference>
<evidence type="ECO:0008006" key="10">
    <source>
        <dbReference type="Google" id="ProtNLM"/>
    </source>
</evidence>
<evidence type="ECO:0000256" key="5">
    <source>
        <dbReference type="ARBA" id="ARBA00023136"/>
    </source>
</evidence>
<keyword evidence="4 6" id="KW-1133">Transmembrane helix</keyword>
<organism evidence="8 9">
    <name type="scientific">Dorcoceras hygrometricum</name>
    <dbReference type="NCBI Taxonomy" id="472368"/>
    <lineage>
        <taxon>Eukaryota</taxon>
        <taxon>Viridiplantae</taxon>
        <taxon>Streptophyta</taxon>
        <taxon>Embryophyta</taxon>
        <taxon>Tracheophyta</taxon>
        <taxon>Spermatophyta</taxon>
        <taxon>Magnoliopsida</taxon>
        <taxon>eudicotyledons</taxon>
        <taxon>Gunneridae</taxon>
        <taxon>Pentapetalae</taxon>
        <taxon>asterids</taxon>
        <taxon>lamiids</taxon>
        <taxon>Lamiales</taxon>
        <taxon>Gesneriaceae</taxon>
        <taxon>Didymocarpoideae</taxon>
        <taxon>Trichosporeae</taxon>
        <taxon>Loxocarpinae</taxon>
        <taxon>Dorcoceras</taxon>
    </lineage>
</organism>
<dbReference type="InterPro" id="IPR007248">
    <property type="entry name" value="Mpv17_PMP22"/>
</dbReference>
<evidence type="ECO:0000313" key="9">
    <source>
        <dbReference type="Proteomes" id="UP000250235"/>
    </source>
</evidence>
<evidence type="ECO:0000256" key="1">
    <source>
        <dbReference type="ARBA" id="ARBA00004141"/>
    </source>
</evidence>
<keyword evidence="3 6" id="KW-0812">Transmembrane</keyword>
<dbReference type="Proteomes" id="UP000250235">
    <property type="component" value="Unassembled WGS sequence"/>
</dbReference>
<proteinExistence type="inferred from homology"/>
<comment type="similarity">
    <text evidence="2 6">Belongs to the peroxisomal membrane protein PXMP2/4 family.</text>
</comment>
<feature type="compositionally biased region" description="Polar residues" evidence="7">
    <location>
        <begin position="38"/>
        <end position="48"/>
    </location>
</feature>
<keyword evidence="5 6" id="KW-0472">Membrane</keyword>
<dbReference type="EMBL" id="KQ998208">
    <property type="protein sequence ID" value="KZV43151.1"/>
    <property type="molecule type" value="Genomic_DNA"/>
</dbReference>
<dbReference type="PANTHER" id="PTHR11266:SF91">
    <property type="entry name" value="EXPRESSED PROTEIN"/>
    <property type="match status" value="1"/>
</dbReference>
<feature type="region of interest" description="Disordered" evidence="7">
    <location>
        <begin position="24"/>
        <end position="48"/>
    </location>
</feature>
<evidence type="ECO:0000256" key="4">
    <source>
        <dbReference type="ARBA" id="ARBA00022989"/>
    </source>
</evidence>
<dbReference type="PANTHER" id="PTHR11266">
    <property type="entry name" value="PEROXISOMAL MEMBRANE PROTEIN 2, PXMP2 MPV17"/>
    <property type="match status" value="1"/>
</dbReference>
<dbReference type="GO" id="GO:0005737">
    <property type="term" value="C:cytoplasm"/>
    <property type="evidence" value="ECO:0007669"/>
    <property type="project" value="TreeGrafter"/>
</dbReference>
<sequence>MGATAGGNGGTWGLGPFYDGILRRRNRKRSSGNRESKPSTSGDSFGRAASSSYRFPVKQAGTAASLVFTGDTIAQLRQRWITNRDTLSHSQDSKDTLSTLLTEHDWLRASRMISYGFLLYGPGSFAWYQFLDSCLPKKSIQNLITKVLLNQVVLGPCVIAVIFAWSKLWEGKLADLPNKYKKDALPTLFTGFRFWIPVSVLNFGYVNFSSAPHPPISTHQSNIE</sequence>
<comment type="subcellular location">
    <subcellularLocation>
        <location evidence="1">Membrane</location>
        <topology evidence="1">Multi-pass membrane protein</topology>
    </subcellularLocation>
</comment>
<reference evidence="8 9" key="1">
    <citation type="journal article" date="2015" name="Proc. Natl. Acad. Sci. U.S.A.">
        <title>The resurrection genome of Boea hygrometrica: A blueprint for survival of dehydration.</title>
        <authorList>
            <person name="Xiao L."/>
            <person name="Yang G."/>
            <person name="Zhang L."/>
            <person name="Yang X."/>
            <person name="Zhao S."/>
            <person name="Ji Z."/>
            <person name="Zhou Q."/>
            <person name="Hu M."/>
            <person name="Wang Y."/>
            <person name="Chen M."/>
            <person name="Xu Y."/>
            <person name="Jin H."/>
            <person name="Xiao X."/>
            <person name="Hu G."/>
            <person name="Bao F."/>
            <person name="Hu Y."/>
            <person name="Wan P."/>
            <person name="Li L."/>
            <person name="Deng X."/>
            <person name="Kuang T."/>
            <person name="Xiang C."/>
            <person name="Zhu J.K."/>
            <person name="Oliver M.J."/>
            <person name="He Y."/>
        </authorList>
    </citation>
    <scope>NUCLEOTIDE SEQUENCE [LARGE SCALE GENOMIC DNA]</scope>
    <source>
        <strain evidence="9">cv. XS01</strain>
    </source>
</reference>
<dbReference type="AlphaFoldDB" id="A0A2Z7CAW3"/>
<evidence type="ECO:0000256" key="6">
    <source>
        <dbReference type="RuleBase" id="RU363053"/>
    </source>
</evidence>
<dbReference type="OrthoDB" id="430207at2759"/>
<feature type="transmembrane region" description="Helical" evidence="6">
    <location>
        <begin position="143"/>
        <end position="165"/>
    </location>
</feature>
<protein>
    <recommendedName>
        <fullName evidence="10">Protein Mpv17</fullName>
    </recommendedName>
</protein>
<evidence type="ECO:0000313" key="8">
    <source>
        <dbReference type="EMBL" id="KZV43151.1"/>
    </source>
</evidence>